<evidence type="ECO:0000313" key="1">
    <source>
        <dbReference type="EMBL" id="NIJ24810.1"/>
    </source>
</evidence>
<evidence type="ECO:0008006" key="3">
    <source>
        <dbReference type="Google" id="ProtNLM"/>
    </source>
</evidence>
<sequence>MSFYRERKIVATRKPHRCYGCSHLIAAGNGALYIAASDEENGGIWHGHYHADCRQAEIALNDLLGFCNGDDWTILSNIEGEDRPWLEAEYPAVFARMFRASQPVPA</sequence>
<proteinExistence type="predicted"/>
<dbReference type="Proteomes" id="UP000788153">
    <property type="component" value="Unassembled WGS sequence"/>
</dbReference>
<dbReference type="RefSeq" id="WP_140047217.1">
    <property type="nucleotide sequence ID" value="NZ_BAAAEV010000001.1"/>
</dbReference>
<reference evidence="1 2" key="1">
    <citation type="submission" date="2020-03" db="EMBL/GenBank/DDBJ databases">
        <title>Genomic Encyclopedia of Type Strains, Phase IV (KMG-IV): sequencing the most valuable type-strain genomes for metagenomic binning, comparative biology and taxonomic classification.</title>
        <authorList>
            <person name="Goeker M."/>
        </authorList>
    </citation>
    <scope>NUCLEOTIDE SEQUENCE [LARGE SCALE GENOMIC DNA]</scope>
    <source>
        <strain evidence="1 2">DSM 22753</strain>
    </source>
</reference>
<gene>
    <name evidence="1" type="ORF">FHT01_002352</name>
</gene>
<protein>
    <recommendedName>
        <fullName evidence="3">PARP-type domain-containing protein</fullName>
    </recommendedName>
</protein>
<accession>A0ABX0U2Q7</accession>
<comment type="caution">
    <text evidence="1">The sequence shown here is derived from an EMBL/GenBank/DDBJ whole genome shotgun (WGS) entry which is preliminary data.</text>
</comment>
<dbReference type="EMBL" id="JAASQP010000001">
    <property type="protein sequence ID" value="NIJ24810.1"/>
    <property type="molecule type" value="Genomic_DNA"/>
</dbReference>
<organism evidence="1 2">
    <name type="scientific">Sphingomonas japonica</name>
    <dbReference type="NCBI Taxonomy" id="511662"/>
    <lineage>
        <taxon>Bacteria</taxon>
        <taxon>Pseudomonadati</taxon>
        <taxon>Pseudomonadota</taxon>
        <taxon>Alphaproteobacteria</taxon>
        <taxon>Sphingomonadales</taxon>
        <taxon>Sphingomonadaceae</taxon>
        <taxon>Sphingomonas</taxon>
    </lineage>
</organism>
<keyword evidence="2" id="KW-1185">Reference proteome</keyword>
<evidence type="ECO:0000313" key="2">
    <source>
        <dbReference type="Proteomes" id="UP000788153"/>
    </source>
</evidence>
<name>A0ABX0U2Q7_9SPHN</name>